<dbReference type="InterPro" id="IPR036397">
    <property type="entry name" value="RNaseH_sf"/>
</dbReference>
<proteinExistence type="inferred from homology"/>
<feature type="domain" description="RNase H type-1" evidence="11">
    <location>
        <begin position="9"/>
        <end position="188"/>
    </location>
</feature>
<keyword evidence="9" id="KW-0378">Hydrolase</keyword>
<evidence type="ECO:0000313" key="13">
    <source>
        <dbReference type="Proteomes" id="UP000224829"/>
    </source>
</evidence>
<dbReference type="InterPro" id="IPR022892">
    <property type="entry name" value="RNaseHI"/>
</dbReference>
<dbReference type="OrthoDB" id="4167at10239"/>
<dbReference type="InterPro" id="IPR012337">
    <property type="entry name" value="RNaseH-like_sf"/>
</dbReference>
<evidence type="ECO:0000259" key="11">
    <source>
        <dbReference type="PROSITE" id="PS50879"/>
    </source>
</evidence>
<dbReference type="Gene3D" id="3.30.420.10">
    <property type="entry name" value="Ribonuclease H-like superfamily/Ribonuclease H"/>
    <property type="match status" value="1"/>
</dbReference>
<comment type="similarity">
    <text evidence="3">Belongs to the RNase H family.</text>
</comment>
<dbReference type="InterPro" id="IPR050092">
    <property type="entry name" value="RNase_H"/>
</dbReference>
<dbReference type="PANTHER" id="PTHR10642:SF26">
    <property type="entry name" value="RIBONUCLEASE H1"/>
    <property type="match status" value="1"/>
</dbReference>
<evidence type="ECO:0000256" key="3">
    <source>
        <dbReference type="ARBA" id="ARBA00005300"/>
    </source>
</evidence>
<dbReference type="SUPFAM" id="SSF53098">
    <property type="entry name" value="Ribonuclease H-like"/>
    <property type="match status" value="1"/>
</dbReference>
<keyword evidence="10" id="KW-0460">Magnesium</keyword>
<dbReference type="Proteomes" id="UP000224829">
    <property type="component" value="Segment"/>
</dbReference>
<dbReference type="Pfam" id="PF00075">
    <property type="entry name" value="RNase_H"/>
    <property type="match status" value="1"/>
</dbReference>
<evidence type="ECO:0000256" key="7">
    <source>
        <dbReference type="ARBA" id="ARBA00022723"/>
    </source>
</evidence>
<evidence type="ECO:0000256" key="1">
    <source>
        <dbReference type="ARBA" id="ARBA00000077"/>
    </source>
</evidence>
<dbReference type="GO" id="GO:0046872">
    <property type="term" value="F:metal ion binding"/>
    <property type="evidence" value="ECO:0007669"/>
    <property type="project" value="UniProtKB-KW"/>
</dbReference>
<keyword evidence="13" id="KW-1185">Reference proteome</keyword>
<keyword evidence="8" id="KW-0255">Endonuclease</keyword>
<reference evidence="12 13" key="1">
    <citation type="submission" date="2017-05" db="EMBL/GenBank/DDBJ databases">
        <authorList>
            <person name="Song R."/>
            <person name="Chenine A.L."/>
            <person name="Ruprecht R.M."/>
        </authorList>
    </citation>
    <scope>NUCLEOTIDE SEQUENCE [LARGE SCALE GENOMIC DNA]</scope>
</reference>
<comment type="catalytic activity">
    <reaction evidence="1">
        <text>Endonucleolytic cleavage to 5'-phosphomonoester.</text>
        <dbReference type="EC" id="3.1.26.4"/>
    </reaction>
</comment>
<evidence type="ECO:0000313" key="12">
    <source>
        <dbReference type="EMBL" id="ARV77338.1"/>
    </source>
</evidence>
<dbReference type="PROSITE" id="PS50879">
    <property type="entry name" value="RNASE_H_1"/>
    <property type="match status" value="1"/>
</dbReference>
<dbReference type="PANTHER" id="PTHR10642">
    <property type="entry name" value="RIBONUCLEASE H1"/>
    <property type="match status" value="1"/>
</dbReference>
<evidence type="ECO:0000256" key="5">
    <source>
        <dbReference type="ARBA" id="ARBA00012180"/>
    </source>
</evidence>
<comment type="cofactor">
    <cofactor evidence="2">
        <name>Mg(2+)</name>
        <dbReference type="ChEBI" id="CHEBI:18420"/>
    </cofactor>
</comment>
<comment type="subunit">
    <text evidence="4">Monomer.</text>
</comment>
<protein>
    <recommendedName>
        <fullName evidence="5">ribonuclease H</fullName>
        <ecNumber evidence="5">3.1.26.4</ecNumber>
    </recommendedName>
</protein>
<dbReference type="CDD" id="cd09278">
    <property type="entry name" value="RNase_HI_prokaryote_like"/>
    <property type="match status" value="1"/>
</dbReference>
<organism evidence="12 13">
    <name type="scientific">Pseudomonas phage Noxifer</name>
    <dbReference type="NCBI Taxonomy" id="2006684"/>
    <lineage>
        <taxon>Viruses</taxon>
        <taxon>Duplodnaviria</taxon>
        <taxon>Heunggongvirae</taxon>
        <taxon>Uroviricota</taxon>
        <taxon>Caudoviricetes</taxon>
        <taxon>Chimalliviridae</taxon>
        <taxon>Noxifervirus</taxon>
        <taxon>Noxifervirus noxifer</taxon>
    </lineage>
</organism>
<name>A0A1Y0T1C9_9CAUD</name>
<dbReference type="EMBL" id="MF063068">
    <property type="protein sequence ID" value="ARV77338.1"/>
    <property type="molecule type" value="Genomic_DNA"/>
</dbReference>
<dbReference type="GO" id="GO:0043137">
    <property type="term" value="P:DNA replication, removal of RNA primer"/>
    <property type="evidence" value="ECO:0007669"/>
    <property type="project" value="TreeGrafter"/>
</dbReference>
<accession>A0A1Y0T1C9</accession>
<evidence type="ECO:0000256" key="2">
    <source>
        <dbReference type="ARBA" id="ARBA00001946"/>
    </source>
</evidence>
<keyword evidence="7" id="KW-0479">Metal-binding</keyword>
<dbReference type="EC" id="3.1.26.4" evidence="5"/>
<dbReference type="GO" id="GO:0003676">
    <property type="term" value="F:nucleic acid binding"/>
    <property type="evidence" value="ECO:0007669"/>
    <property type="project" value="InterPro"/>
</dbReference>
<evidence type="ECO:0000256" key="9">
    <source>
        <dbReference type="ARBA" id="ARBA00022801"/>
    </source>
</evidence>
<keyword evidence="6" id="KW-0540">Nuclease</keyword>
<evidence type="ECO:0000256" key="10">
    <source>
        <dbReference type="ARBA" id="ARBA00022842"/>
    </source>
</evidence>
<dbReference type="InterPro" id="IPR002156">
    <property type="entry name" value="RNaseH_domain"/>
</dbReference>
<evidence type="ECO:0000256" key="6">
    <source>
        <dbReference type="ARBA" id="ARBA00022722"/>
    </source>
</evidence>
<evidence type="ECO:0000256" key="4">
    <source>
        <dbReference type="ARBA" id="ARBA00011245"/>
    </source>
</evidence>
<dbReference type="GO" id="GO:0004523">
    <property type="term" value="F:RNA-DNA hybrid ribonuclease activity"/>
    <property type="evidence" value="ECO:0007669"/>
    <property type="project" value="UniProtKB-EC"/>
</dbReference>
<gene>
    <name evidence="12" type="ORF">NOXIFER_169</name>
</gene>
<sequence length="492" mass="54565">MSTDSTEITKVGMVAYADGSFRRGLAGWGVHAYVYTAGALEHAKGEKQLPTPKGYKEVELAKSSAVVAYVDAYATVPARKVTNNVAEMQAVIETFGLAKEADVQKLLVYTDSKYVQDNLFRSVPKWIKNDWIKPDGSPVANREYWEQLISVKDAWLAEGRNLEIEWIKGHAGHRGNEAADGNALLGSAYRTDKVVVSYKEIVQANKIEPANPLIQRTRLLFDVAAPLPLEMGNYYCMYSLGRAHSYGHKQTDSALEKIAKTDLILGRRLAEAVFCVLKTPERDPYLEELMDNHRKDHVTAYSQPAVLRLDNVLTPNFRKRYMEMGNAGFAKLKNIQATVGPDDTLVSKTLSPPKQAYEAVKLFGVLKQQLDDYCNGTVGKAVTVIDITDQLYYIHQEGKKKPVNKLHATITNNTSVIEIPAVVSGVETKLKLVLGLDIPVRNTLARIAESEPKVSVLVVASGPLCYSFTTVVDSKEGVLMYTCPYTQFILKK</sequence>
<evidence type="ECO:0000256" key="8">
    <source>
        <dbReference type="ARBA" id="ARBA00022759"/>
    </source>
</evidence>